<keyword evidence="1" id="KW-0812">Transmembrane</keyword>
<feature type="transmembrane region" description="Helical" evidence="1">
    <location>
        <begin position="96"/>
        <end position="118"/>
    </location>
</feature>
<dbReference type="Proteomes" id="UP001179952">
    <property type="component" value="Unassembled WGS sequence"/>
</dbReference>
<evidence type="ECO:0000313" key="3">
    <source>
        <dbReference type="Proteomes" id="UP001179952"/>
    </source>
</evidence>
<dbReference type="AlphaFoldDB" id="A0AAV9BX96"/>
<dbReference type="EMBL" id="JAUJYN010000001">
    <property type="protein sequence ID" value="KAK1280523.1"/>
    <property type="molecule type" value="Genomic_DNA"/>
</dbReference>
<organism evidence="2 3">
    <name type="scientific">Acorus gramineus</name>
    <name type="common">Dwarf sweet flag</name>
    <dbReference type="NCBI Taxonomy" id="55184"/>
    <lineage>
        <taxon>Eukaryota</taxon>
        <taxon>Viridiplantae</taxon>
        <taxon>Streptophyta</taxon>
        <taxon>Embryophyta</taxon>
        <taxon>Tracheophyta</taxon>
        <taxon>Spermatophyta</taxon>
        <taxon>Magnoliopsida</taxon>
        <taxon>Liliopsida</taxon>
        <taxon>Acoraceae</taxon>
        <taxon>Acorus</taxon>
    </lineage>
</organism>
<accession>A0AAV9BX96</accession>
<proteinExistence type="predicted"/>
<name>A0AAV9BX96_ACOGR</name>
<evidence type="ECO:0000313" key="2">
    <source>
        <dbReference type="EMBL" id="KAK1280523.1"/>
    </source>
</evidence>
<evidence type="ECO:0008006" key="4">
    <source>
        <dbReference type="Google" id="ProtNLM"/>
    </source>
</evidence>
<comment type="caution">
    <text evidence="2">The sequence shown here is derived from an EMBL/GenBank/DDBJ whole genome shotgun (WGS) entry which is preliminary data.</text>
</comment>
<sequence>MILGLWMPAFVNFFLSFNSITTTTYSPNDDIWTFCLIIASTNIAFAILFWIIIHAHSKPIKPFFNNIPLWGLFISSSNVISFLTTKPPTHYVLIEAYGVVSYVTFSLSITLALFSTKYSLNNIPRGFRGLGWAVIIIFNYVTVVLAVYVMMFISVTV</sequence>
<keyword evidence="1" id="KW-1133">Transmembrane helix</keyword>
<reference evidence="2" key="1">
    <citation type="journal article" date="2023" name="Nat. Commun.">
        <title>Diploid and tetraploid genomes of Acorus and the evolution of monocots.</title>
        <authorList>
            <person name="Ma L."/>
            <person name="Liu K.W."/>
            <person name="Li Z."/>
            <person name="Hsiao Y.Y."/>
            <person name="Qi Y."/>
            <person name="Fu T."/>
            <person name="Tang G.D."/>
            <person name="Zhang D."/>
            <person name="Sun W.H."/>
            <person name="Liu D.K."/>
            <person name="Li Y."/>
            <person name="Chen G.Z."/>
            <person name="Liu X.D."/>
            <person name="Liao X.Y."/>
            <person name="Jiang Y.T."/>
            <person name="Yu X."/>
            <person name="Hao Y."/>
            <person name="Huang J."/>
            <person name="Zhao X.W."/>
            <person name="Ke S."/>
            <person name="Chen Y.Y."/>
            <person name="Wu W.L."/>
            <person name="Hsu J.L."/>
            <person name="Lin Y.F."/>
            <person name="Huang M.D."/>
            <person name="Li C.Y."/>
            <person name="Huang L."/>
            <person name="Wang Z.W."/>
            <person name="Zhao X."/>
            <person name="Zhong W.Y."/>
            <person name="Peng D.H."/>
            <person name="Ahmad S."/>
            <person name="Lan S."/>
            <person name="Zhang J.S."/>
            <person name="Tsai W.C."/>
            <person name="Van de Peer Y."/>
            <person name="Liu Z.J."/>
        </authorList>
    </citation>
    <scope>NUCLEOTIDE SEQUENCE</scope>
    <source>
        <strain evidence="2">SCP</strain>
    </source>
</reference>
<reference evidence="2" key="2">
    <citation type="submission" date="2023-06" db="EMBL/GenBank/DDBJ databases">
        <authorList>
            <person name="Ma L."/>
            <person name="Liu K.-W."/>
            <person name="Li Z."/>
            <person name="Hsiao Y.-Y."/>
            <person name="Qi Y."/>
            <person name="Fu T."/>
            <person name="Tang G."/>
            <person name="Zhang D."/>
            <person name="Sun W.-H."/>
            <person name="Liu D.-K."/>
            <person name="Li Y."/>
            <person name="Chen G.-Z."/>
            <person name="Liu X.-D."/>
            <person name="Liao X.-Y."/>
            <person name="Jiang Y.-T."/>
            <person name="Yu X."/>
            <person name="Hao Y."/>
            <person name="Huang J."/>
            <person name="Zhao X.-W."/>
            <person name="Ke S."/>
            <person name="Chen Y.-Y."/>
            <person name="Wu W.-L."/>
            <person name="Hsu J.-L."/>
            <person name="Lin Y.-F."/>
            <person name="Huang M.-D."/>
            <person name="Li C.-Y."/>
            <person name="Huang L."/>
            <person name="Wang Z.-W."/>
            <person name="Zhao X."/>
            <person name="Zhong W.-Y."/>
            <person name="Peng D.-H."/>
            <person name="Ahmad S."/>
            <person name="Lan S."/>
            <person name="Zhang J.-S."/>
            <person name="Tsai W.-C."/>
            <person name="Van De Peer Y."/>
            <person name="Liu Z.-J."/>
        </authorList>
    </citation>
    <scope>NUCLEOTIDE SEQUENCE</scope>
    <source>
        <strain evidence="2">SCP</strain>
        <tissue evidence="2">Leaves</tissue>
    </source>
</reference>
<feature type="transmembrane region" description="Helical" evidence="1">
    <location>
        <begin position="130"/>
        <end position="153"/>
    </location>
</feature>
<protein>
    <recommendedName>
        <fullName evidence="4">NADH dehydrogenase subunit 6</fullName>
    </recommendedName>
</protein>
<feature type="transmembrane region" description="Helical" evidence="1">
    <location>
        <begin position="31"/>
        <end position="51"/>
    </location>
</feature>
<evidence type="ECO:0000256" key="1">
    <source>
        <dbReference type="SAM" id="Phobius"/>
    </source>
</evidence>
<keyword evidence="3" id="KW-1185">Reference proteome</keyword>
<feature type="transmembrane region" description="Helical" evidence="1">
    <location>
        <begin position="63"/>
        <end position="84"/>
    </location>
</feature>
<keyword evidence="1" id="KW-0472">Membrane</keyword>
<gene>
    <name evidence="2" type="ORF">QJS04_geneDACA024142</name>
</gene>